<name>A0AAD8A8G5_DIPPU</name>
<dbReference type="AlphaFoldDB" id="A0AAD8A8G5"/>
<accession>A0AAD8A8G5</accession>
<feature type="non-terminal residue" evidence="1">
    <location>
        <position position="1"/>
    </location>
</feature>
<organism evidence="1 2">
    <name type="scientific">Diploptera punctata</name>
    <name type="common">Pacific beetle cockroach</name>
    <dbReference type="NCBI Taxonomy" id="6984"/>
    <lineage>
        <taxon>Eukaryota</taxon>
        <taxon>Metazoa</taxon>
        <taxon>Ecdysozoa</taxon>
        <taxon>Arthropoda</taxon>
        <taxon>Hexapoda</taxon>
        <taxon>Insecta</taxon>
        <taxon>Pterygota</taxon>
        <taxon>Neoptera</taxon>
        <taxon>Polyneoptera</taxon>
        <taxon>Dictyoptera</taxon>
        <taxon>Blattodea</taxon>
        <taxon>Blaberoidea</taxon>
        <taxon>Blaberidae</taxon>
        <taxon>Diplopterinae</taxon>
        <taxon>Diploptera</taxon>
    </lineage>
</organism>
<protein>
    <submittedName>
        <fullName evidence="1">Uncharacterized protein</fullName>
    </submittedName>
</protein>
<keyword evidence="2" id="KW-1185">Reference proteome</keyword>
<sequence>MNFEILGERSLITKFFGTQIQDQQLEEEKKPVCEQAEDRAIVLKLILISPQFYDYLST</sequence>
<gene>
    <name evidence="1" type="ORF">L9F63_014152</name>
</gene>
<dbReference type="Proteomes" id="UP001233999">
    <property type="component" value="Unassembled WGS sequence"/>
</dbReference>
<reference evidence="1" key="2">
    <citation type="submission" date="2023-05" db="EMBL/GenBank/DDBJ databases">
        <authorList>
            <person name="Fouks B."/>
        </authorList>
    </citation>
    <scope>NUCLEOTIDE SEQUENCE</scope>
    <source>
        <strain evidence="1">Stay&amp;Tobe</strain>
        <tissue evidence="1">Testes</tissue>
    </source>
</reference>
<reference evidence="1" key="1">
    <citation type="journal article" date="2023" name="IScience">
        <title>Live-bearing cockroach genome reveals convergent evolutionary mechanisms linked to viviparity in insects and beyond.</title>
        <authorList>
            <person name="Fouks B."/>
            <person name="Harrison M.C."/>
            <person name="Mikhailova A.A."/>
            <person name="Marchal E."/>
            <person name="English S."/>
            <person name="Carruthers M."/>
            <person name="Jennings E.C."/>
            <person name="Chiamaka E.L."/>
            <person name="Frigard R.A."/>
            <person name="Pippel M."/>
            <person name="Attardo G.M."/>
            <person name="Benoit J.B."/>
            <person name="Bornberg-Bauer E."/>
            <person name="Tobe S.S."/>
        </authorList>
    </citation>
    <scope>NUCLEOTIDE SEQUENCE</scope>
    <source>
        <strain evidence="1">Stay&amp;Tobe</strain>
    </source>
</reference>
<comment type="caution">
    <text evidence="1">The sequence shown here is derived from an EMBL/GenBank/DDBJ whole genome shotgun (WGS) entry which is preliminary data.</text>
</comment>
<evidence type="ECO:0000313" key="2">
    <source>
        <dbReference type="Proteomes" id="UP001233999"/>
    </source>
</evidence>
<evidence type="ECO:0000313" key="1">
    <source>
        <dbReference type="EMBL" id="KAJ9594427.1"/>
    </source>
</evidence>
<proteinExistence type="predicted"/>
<dbReference type="EMBL" id="JASPKZ010003046">
    <property type="protein sequence ID" value="KAJ9594427.1"/>
    <property type="molecule type" value="Genomic_DNA"/>
</dbReference>